<organism evidence="8">
    <name type="scientific">Phytophthora palustris toti-like virus 7</name>
    <dbReference type="NCBI Taxonomy" id="2976319"/>
    <lineage>
        <taxon>Viruses</taxon>
        <taxon>Riboviria</taxon>
        <taxon>Orthornavirae</taxon>
        <taxon>Duplornaviricota</taxon>
        <taxon>Chrymotiviricetes</taxon>
        <taxon>Ghabrivirales</taxon>
        <taxon>Totiviridae</taxon>
    </lineage>
</organism>
<evidence type="ECO:0000256" key="7">
    <source>
        <dbReference type="RuleBase" id="RU364050"/>
    </source>
</evidence>
<dbReference type="GO" id="GO:0003723">
    <property type="term" value="F:RNA binding"/>
    <property type="evidence" value="ECO:0007669"/>
    <property type="project" value="InterPro"/>
</dbReference>
<proteinExistence type="inferred from homology"/>
<keyword evidence="2 7" id="KW-0696">RNA-directed RNA polymerase</keyword>
<dbReference type="GO" id="GO:0006351">
    <property type="term" value="P:DNA-templated transcription"/>
    <property type="evidence" value="ECO:0007669"/>
    <property type="project" value="InterPro"/>
</dbReference>
<evidence type="ECO:0000256" key="2">
    <source>
        <dbReference type="ARBA" id="ARBA00022484"/>
    </source>
</evidence>
<dbReference type="InterPro" id="IPR001795">
    <property type="entry name" value="RNA-dir_pol_luteovirus"/>
</dbReference>
<keyword evidence="3 7" id="KW-0808">Transferase</keyword>
<evidence type="ECO:0000256" key="4">
    <source>
        <dbReference type="ARBA" id="ARBA00022695"/>
    </source>
</evidence>
<sequence length="764" mass="85782">MLMSVAGPSLCGTECSRAIYESRYMAAWFSKPSNHCRIKPSYTIAVDPAMAEGYAPVPAGFIGKLRISLLSTLNALAPLSHCEVSWLSKQKNMPQYCVSAMLLLFRELTKRGMHAVACRLGNQPIHTWPEGDFPLNEIEIIARSAQRGYGGAIGTHILLGRVKTLMGRDLRSHDVDQEIHARTHITLYHTLGEGPEGVIAWMRSLSRHIDELVAQTMPLPAIFDQNPKKWMATRALWMPSGTSSLPKKVGRELLTEKFAQDKSLQRTKKMAWFDRSLTLDDLLSKKPGIHCRAATKNEPGLKRRPLHATDDVSFLIESYVSSGMEKTVSNNGIVMRQRPSDIQEVEHHTIANAGHEFIVCCDYSDFNRTHVLFARYLLAASIARRMKLAGSTHRARAACWTARAHLNHTINGCLVNQGLSSGERDTARDNTMLHTVYQRMAEAVLKTNYGSMDYTFKRFCGDDEIIIGMRWLHAVEYIMELKRQRHGIQSRKIMMSRTTGEFLQYNFTTDGSLPTQPLAPALVNFLSGSWYKRNAAQKDKLAEQIASSAAGLYRRGMAYSTATRLAISACSWLLKDYPWRNMLAATDFFGKQDVPQPVFKKTVEHIYKTEDHTPKAVVDNTAWLTSQYPGIHKYVDLDSFSHSLRDAVHGHVIGKATTYELTDSQSQLEWLDHIDVEREPSVDTAKLSRDWILSAEGDRVDPFELLAMHAGVPIEWLKGPNKYKVLALMPNNLIARVNNADPKGMRVTPLERASLPGGIVAYAT</sequence>
<name>A0A9E9C2C5_9VIRU</name>
<keyword evidence="5 7" id="KW-0547">Nucleotide-binding</keyword>
<dbReference type="SUPFAM" id="SSF56672">
    <property type="entry name" value="DNA/RNA polymerases"/>
    <property type="match status" value="1"/>
</dbReference>
<dbReference type="Pfam" id="PF02123">
    <property type="entry name" value="RdRP_4"/>
    <property type="match status" value="1"/>
</dbReference>
<dbReference type="EC" id="2.7.7.48" evidence="7"/>
<evidence type="ECO:0000313" key="8">
    <source>
        <dbReference type="EMBL" id="WAK73620.1"/>
    </source>
</evidence>
<evidence type="ECO:0000256" key="1">
    <source>
        <dbReference type="ARBA" id="ARBA00010455"/>
    </source>
</evidence>
<protein>
    <recommendedName>
        <fullName evidence="7">RNA-directed RNA polymerase</fullName>
        <ecNumber evidence="7">2.7.7.48</ecNumber>
    </recommendedName>
</protein>
<comment type="similarity">
    <text evidence="1">Belongs to the totiviridae RNA-directed RNA polymerase family.</text>
</comment>
<dbReference type="EMBL" id="OL795384">
    <property type="protein sequence ID" value="WAK73620.1"/>
    <property type="molecule type" value="Genomic_RNA"/>
</dbReference>
<evidence type="ECO:0000256" key="6">
    <source>
        <dbReference type="ARBA" id="ARBA00048744"/>
    </source>
</evidence>
<accession>A0A9E9C2C5</accession>
<reference evidence="8" key="1">
    <citation type="submission" date="2021-12" db="EMBL/GenBank/DDBJ databases">
        <title>Study of the virome of Phytophthora palustris.</title>
        <authorList>
            <person name="Botella L."/>
            <person name="Jung T."/>
        </authorList>
    </citation>
    <scope>NUCLEOTIDE SEQUENCE</scope>
    <source>
        <strain evidence="8">KA0156</strain>
    </source>
</reference>
<evidence type="ECO:0000256" key="5">
    <source>
        <dbReference type="ARBA" id="ARBA00022741"/>
    </source>
</evidence>
<dbReference type="InterPro" id="IPR043502">
    <property type="entry name" value="DNA/RNA_pol_sf"/>
</dbReference>
<dbReference type="GO" id="GO:0000166">
    <property type="term" value="F:nucleotide binding"/>
    <property type="evidence" value="ECO:0007669"/>
    <property type="project" value="UniProtKB-KW"/>
</dbReference>
<keyword evidence="7" id="KW-0693">Viral RNA replication</keyword>
<evidence type="ECO:0000256" key="3">
    <source>
        <dbReference type="ARBA" id="ARBA00022679"/>
    </source>
</evidence>
<keyword evidence="4 7" id="KW-0548">Nucleotidyltransferase</keyword>
<dbReference type="GO" id="GO:0003968">
    <property type="term" value="F:RNA-directed RNA polymerase activity"/>
    <property type="evidence" value="ECO:0007669"/>
    <property type="project" value="UniProtKB-KW"/>
</dbReference>
<comment type="catalytic activity">
    <reaction evidence="6 7">
        <text>RNA(n) + a ribonucleoside 5'-triphosphate = RNA(n+1) + diphosphate</text>
        <dbReference type="Rhea" id="RHEA:21248"/>
        <dbReference type="Rhea" id="RHEA-COMP:14527"/>
        <dbReference type="Rhea" id="RHEA-COMP:17342"/>
        <dbReference type="ChEBI" id="CHEBI:33019"/>
        <dbReference type="ChEBI" id="CHEBI:61557"/>
        <dbReference type="ChEBI" id="CHEBI:140395"/>
        <dbReference type="EC" id="2.7.7.48"/>
    </reaction>
</comment>